<dbReference type="GO" id="GO:0005506">
    <property type="term" value="F:iron ion binding"/>
    <property type="evidence" value="ECO:0007669"/>
    <property type="project" value="InterPro"/>
</dbReference>
<protein>
    <recommendedName>
        <fullName evidence="7">4Fe-4S ferredoxin-type domain-containing protein</fullName>
    </recommendedName>
</protein>
<dbReference type="InterPro" id="IPR001080">
    <property type="entry name" value="3Fe4S_ferredoxin"/>
</dbReference>
<keyword evidence="2" id="KW-0479">Metal-binding</keyword>
<dbReference type="GO" id="GO:0009055">
    <property type="term" value="F:electron transfer activity"/>
    <property type="evidence" value="ECO:0007669"/>
    <property type="project" value="InterPro"/>
</dbReference>
<keyword evidence="5" id="KW-0411">Iron-sulfur</keyword>
<keyword evidence="1" id="KW-0813">Transport</keyword>
<accession>A0A381NTU3</accession>
<evidence type="ECO:0008006" key="7">
    <source>
        <dbReference type="Google" id="ProtNLM"/>
    </source>
</evidence>
<dbReference type="PANTHER" id="PTHR36923">
    <property type="entry name" value="FERREDOXIN"/>
    <property type="match status" value="1"/>
</dbReference>
<evidence type="ECO:0000256" key="1">
    <source>
        <dbReference type="ARBA" id="ARBA00022448"/>
    </source>
</evidence>
<evidence type="ECO:0000256" key="4">
    <source>
        <dbReference type="ARBA" id="ARBA00023004"/>
    </source>
</evidence>
<reference evidence="6" key="1">
    <citation type="submission" date="2018-05" db="EMBL/GenBank/DDBJ databases">
        <authorList>
            <person name="Lanie J.A."/>
            <person name="Ng W.-L."/>
            <person name="Kazmierczak K.M."/>
            <person name="Andrzejewski T.M."/>
            <person name="Davidsen T.M."/>
            <person name="Wayne K.J."/>
            <person name="Tettelin H."/>
            <person name="Glass J.I."/>
            <person name="Rusch D."/>
            <person name="Podicherti R."/>
            <person name="Tsui H.-C.T."/>
            <person name="Winkler M.E."/>
        </authorList>
    </citation>
    <scope>NUCLEOTIDE SEQUENCE</scope>
</reference>
<gene>
    <name evidence="6" type="ORF">METZ01_LOCUS10866</name>
</gene>
<evidence type="ECO:0000313" key="6">
    <source>
        <dbReference type="EMBL" id="SUZ58012.1"/>
    </source>
</evidence>
<proteinExistence type="predicted"/>
<dbReference type="AlphaFoldDB" id="A0A381NTU3"/>
<dbReference type="SUPFAM" id="SSF54862">
    <property type="entry name" value="4Fe-4S ferredoxins"/>
    <property type="match status" value="1"/>
</dbReference>
<keyword evidence="4" id="KW-0408">Iron</keyword>
<dbReference type="EMBL" id="UINC01000592">
    <property type="protein sequence ID" value="SUZ58012.1"/>
    <property type="molecule type" value="Genomic_DNA"/>
</dbReference>
<dbReference type="Gene3D" id="3.30.70.20">
    <property type="match status" value="1"/>
</dbReference>
<evidence type="ECO:0000256" key="2">
    <source>
        <dbReference type="ARBA" id="ARBA00022723"/>
    </source>
</evidence>
<sequence>VQVILEVDKCIGSGSCEMLAPEVFEVGQDGLAHLLDASPGSDMETKCRAAEESCPTQAIQIEV</sequence>
<dbReference type="Pfam" id="PF13370">
    <property type="entry name" value="Fer4_13"/>
    <property type="match status" value="1"/>
</dbReference>
<keyword evidence="3" id="KW-0249">Electron transport</keyword>
<dbReference type="PRINTS" id="PR00352">
    <property type="entry name" value="3FE4SFRDOXIN"/>
</dbReference>
<evidence type="ECO:0000256" key="3">
    <source>
        <dbReference type="ARBA" id="ARBA00022982"/>
    </source>
</evidence>
<feature type="non-terminal residue" evidence="6">
    <location>
        <position position="1"/>
    </location>
</feature>
<dbReference type="InterPro" id="IPR051269">
    <property type="entry name" value="Fe-S_cluster_ET"/>
</dbReference>
<dbReference type="GO" id="GO:0051536">
    <property type="term" value="F:iron-sulfur cluster binding"/>
    <property type="evidence" value="ECO:0007669"/>
    <property type="project" value="UniProtKB-KW"/>
</dbReference>
<dbReference type="PANTHER" id="PTHR36923:SF3">
    <property type="entry name" value="FERREDOXIN"/>
    <property type="match status" value="1"/>
</dbReference>
<evidence type="ECO:0000256" key="5">
    <source>
        <dbReference type="ARBA" id="ARBA00023014"/>
    </source>
</evidence>
<name>A0A381NTU3_9ZZZZ</name>
<organism evidence="6">
    <name type="scientific">marine metagenome</name>
    <dbReference type="NCBI Taxonomy" id="408172"/>
    <lineage>
        <taxon>unclassified sequences</taxon>
        <taxon>metagenomes</taxon>
        <taxon>ecological metagenomes</taxon>
    </lineage>
</organism>